<dbReference type="Proteomes" id="UP000035369">
    <property type="component" value="Unassembled WGS sequence"/>
</dbReference>
<dbReference type="GO" id="GO:0070733">
    <property type="term" value="F:AMPylase activity"/>
    <property type="evidence" value="ECO:0007669"/>
    <property type="project" value="UniProtKB-EC"/>
</dbReference>
<protein>
    <recommendedName>
        <fullName evidence="5">protein adenylyltransferase</fullName>
        <ecNumber evidence="5">2.7.7.108</ecNumber>
    </recommendedName>
</protein>
<reference evidence="11 15" key="3">
    <citation type="submission" date="2019-11" db="EMBL/GenBank/DDBJ databases">
        <title>Genome-resolved metagenomics to study the prevalence of co-infection and intraspecific heterogeneity among plant pathogen metapopulations.</title>
        <authorList>
            <person name="Newberry E."/>
            <person name="Bhandari R."/>
            <person name="Kemble J."/>
            <person name="Sikora E."/>
            <person name="Potnis N."/>
        </authorList>
    </citation>
    <scope>NUCLEOTIDE SEQUENCE [LARGE SCALE GENOMIC DNA]</scope>
    <source>
        <strain evidence="11">Xp_Tom_Tuscaloosa_18b</strain>
    </source>
</reference>
<keyword evidence="2" id="KW-0548">Nucleotidyltransferase</keyword>
<dbReference type="SUPFAM" id="SSF140931">
    <property type="entry name" value="Fic-like"/>
    <property type="match status" value="1"/>
</dbReference>
<organism evidence="11 15">
    <name type="scientific">Xanthomonas perforans</name>
    <dbReference type="NCBI Taxonomy" id="442694"/>
    <lineage>
        <taxon>Bacteria</taxon>
        <taxon>Pseudomonadati</taxon>
        <taxon>Pseudomonadota</taxon>
        <taxon>Gammaproteobacteria</taxon>
        <taxon>Lysobacterales</taxon>
        <taxon>Lysobacteraceae</taxon>
        <taxon>Xanthomonas</taxon>
    </lineage>
</organism>
<keyword evidence="1" id="KW-0808">Transferase</keyword>
<dbReference type="GeneID" id="61780174"/>
<feature type="domain" description="Fido" evidence="9">
    <location>
        <begin position="35"/>
        <end position="199"/>
    </location>
</feature>
<evidence type="ECO:0000259" key="9">
    <source>
        <dbReference type="PROSITE" id="PS51459"/>
    </source>
</evidence>
<evidence type="ECO:0000313" key="12">
    <source>
        <dbReference type="EMBL" id="RXD52958.1"/>
    </source>
</evidence>
<evidence type="ECO:0000313" key="11">
    <source>
        <dbReference type="EMBL" id="NEL77395.1"/>
    </source>
</evidence>
<evidence type="ECO:0000313" key="10">
    <source>
        <dbReference type="EMBL" id="KLC00658.1"/>
    </source>
</evidence>
<dbReference type="Proteomes" id="UP000289372">
    <property type="component" value="Unassembled WGS sequence"/>
</dbReference>
<dbReference type="Pfam" id="PF02661">
    <property type="entry name" value="Fic"/>
    <property type="match status" value="1"/>
</dbReference>
<comment type="catalytic activity">
    <reaction evidence="7">
        <text>L-tyrosyl-[protein] + ATP = O-(5'-adenylyl)-L-tyrosyl-[protein] + diphosphate</text>
        <dbReference type="Rhea" id="RHEA:54288"/>
        <dbReference type="Rhea" id="RHEA-COMP:10136"/>
        <dbReference type="Rhea" id="RHEA-COMP:13846"/>
        <dbReference type="ChEBI" id="CHEBI:30616"/>
        <dbReference type="ChEBI" id="CHEBI:33019"/>
        <dbReference type="ChEBI" id="CHEBI:46858"/>
        <dbReference type="ChEBI" id="CHEBI:83624"/>
        <dbReference type="EC" id="2.7.7.108"/>
    </reaction>
</comment>
<reference evidence="10 13" key="1">
    <citation type="submission" date="2015-02" db="EMBL/GenBank/DDBJ databases">
        <title>Whole genome sequencing of multiple isolates of three species of pepper and tomato-infecting xanthomonads reveals genetic diversity in field strains and pinpoints effectors responsible for host specificity.</title>
        <authorList>
            <person name="Schwartz A."/>
            <person name="Dahlbeck D."/>
            <person name="Staskawicz B."/>
            <person name="Bart R."/>
            <person name="Potnis N."/>
            <person name="Minsavage G."/>
            <person name="Timilsina S."/>
            <person name="Goss E."/>
            <person name="Jones J."/>
            <person name="Vallad G."/>
            <person name="Barak J."/>
            <person name="Miller S."/>
            <person name="Ritchie D."/>
            <person name="Martins J.Jr."/>
            <person name="Patane J.S."/>
            <person name="Setubal J.C."/>
        </authorList>
    </citation>
    <scope>NUCLEOTIDE SEQUENCE [LARGE SCALE GENOMIC DNA]</scope>
    <source>
        <strain evidence="10 13">Xp3-15</strain>
    </source>
</reference>
<evidence type="ECO:0000256" key="8">
    <source>
        <dbReference type="SAM" id="MobiDB-lite"/>
    </source>
</evidence>
<keyword evidence="4" id="KW-0067">ATP-binding</keyword>
<dbReference type="KEGG" id="xpe:BJD13_24080"/>
<evidence type="ECO:0000256" key="1">
    <source>
        <dbReference type="ARBA" id="ARBA00022679"/>
    </source>
</evidence>
<accession>A0A0G9BQ72</accession>
<feature type="compositionally biased region" description="Basic and acidic residues" evidence="8">
    <location>
        <begin position="303"/>
        <end position="324"/>
    </location>
</feature>
<proteinExistence type="predicted"/>
<dbReference type="Gene3D" id="1.10.3290.10">
    <property type="entry name" value="Fido-like domain"/>
    <property type="match status" value="1"/>
</dbReference>
<dbReference type="PANTHER" id="PTHR39560:SF1">
    <property type="entry name" value="PROTEIN ADENYLYLTRANSFERASE FIC-RELATED"/>
    <property type="match status" value="1"/>
</dbReference>
<sequence length="324" mass="36531">MVDKLDIAARRDELEGFYTFRRIVELRVAPVGGAFDVDHLKEINRRIFQDLPGLGFDDVTPGRFRDAVPAGVDWVKHRQLETANVTSHVCYSDMDAKAIGRLGETLGRADPERLRRMKTGPFVQELTSLYAELDYIHPFRDGNSRTLREFTRELAEASGFHLQWEYFGQNKGGRDALYVARDRSVNELALPNIKAEVTRRDVVFSMDQLEGNKDLAGLLKDAGHHLVRPARADAFQRLPEAEAVLAFPELKEAYATLRRADFYSATKVVNAPQLREQFVAGVRATIQEKLNAGETQGLGPAKPAEKSKSEKTKQPPRSTPDRER</sequence>
<dbReference type="EMBL" id="PUUL01000078">
    <property type="protein sequence ID" value="RXD52958.1"/>
    <property type="molecule type" value="Genomic_DNA"/>
</dbReference>
<dbReference type="RefSeq" id="WP_015462671.1">
    <property type="nucleotide sequence ID" value="NZ_CP018476.1"/>
</dbReference>
<dbReference type="GO" id="GO:0005524">
    <property type="term" value="F:ATP binding"/>
    <property type="evidence" value="ECO:0007669"/>
    <property type="project" value="UniProtKB-KW"/>
</dbReference>
<gene>
    <name evidence="12" type="ORF">DB769_13820</name>
    <name evidence="11" type="ORF">G3W61_14230</name>
    <name evidence="10" type="ORF">XP315_23855</name>
</gene>
<evidence type="ECO:0000313" key="15">
    <source>
        <dbReference type="Proteomes" id="UP000471082"/>
    </source>
</evidence>
<name>A0A0G9BQ72_XANPE</name>
<evidence type="ECO:0000313" key="14">
    <source>
        <dbReference type="Proteomes" id="UP000289372"/>
    </source>
</evidence>
<evidence type="ECO:0000256" key="2">
    <source>
        <dbReference type="ARBA" id="ARBA00022695"/>
    </source>
</evidence>
<keyword evidence="3" id="KW-0547">Nucleotide-binding</keyword>
<evidence type="ECO:0000256" key="3">
    <source>
        <dbReference type="ARBA" id="ARBA00022741"/>
    </source>
</evidence>
<evidence type="ECO:0000313" key="13">
    <source>
        <dbReference type="Proteomes" id="UP000035369"/>
    </source>
</evidence>
<dbReference type="AlphaFoldDB" id="A0A0G9BQ72"/>
<feature type="region of interest" description="Disordered" evidence="8">
    <location>
        <begin position="290"/>
        <end position="324"/>
    </location>
</feature>
<dbReference type="Proteomes" id="UP000471082">
    <property type="component" value="Unassembled WGS sequence"/>
</dbReference>
<comment type="caution">
    <text evidence="11">The sequence shown here is derived from an EMBL/GenBank/DDBJ whole genome shotgun (WGS) entry which is preliminary data.</text>
</comment>
<evidence type="ECO:0000256" key="4">
    <source>
        <dbReference type="ARBA" id="ARBA00022840"/>
    </source>
</evidence>
<keyword evidence="13" id="KW-1185">Reference proteome</keyword>
<dbReference type="InterPro" id="IPR036597">
    <property type="entry name" value="Fido-like_dom_sf"/>
</dbReference>
<dbReference type="EMBL" id="JZUY01000088">
    <property type="protein sequence ID" value="KLC00658.1"/>
    <property type="molecule type" value="Genomic_DNA"/>
</dbReference>
<dbReference type="PANTHER" id="PTHR39560">
    <property type="entry name" value="PROTEIN ADENYLYLTRANSFERASE FIC-RELATED"/>
    <property type="match status" value="1"/>
</dbReference>
<evidence type="ECO:0000256" key="5">
    <source>
        <dbReference type="ARBA" id="ARBA00034531"/>
    </source>
</evidence>
<evidence type="ECO:0000256" key="6">
    <source>
        <dbReference type="ARBA" id="ARBA00047939"/>
    </source>
</evidence>
<comment type="catalytic activity">
    <reaction evidence="6">
        <text>L-threonyl-[protein] + ATP = 3-O-(5'-adenylyl)-L-threonyl-[protein] + diphosphate</text>
        <dbReference type="Rhea" id="RHEA:54292"/>
        <dbReference type="Rhea" id="RHEA-COMP:11060"/>
        <dbReference type="Rhea" id="RHEA-COMP:13847"/>
        <dbReference type="ChEBI" id="CHEBI:30013"/>
        <dbReference type="ChEBI" id="CHEBI:30616"/>
        <dbReference type="ChEBI" id="CHEBI:33019"/>
        <dbReference type="ChEBI" id="CHEBI:138113"/>
        <dbReference type="EC" id="2.7.7.108"/>
    </reaction>
</comment>
<evidence type="ECO:0000256" key="7">
    <source>
        <dbReference type="ARBA" id="ARBA00048696"/>
    </source>
</evidence>
<reference evidence="12 14" key="2">
    <citation type="submission" date="2018-02" db="EMBL/GenBank/DDBJ databases">
        <title>Characterization of Xanthomonas diversity in transplant houses and field plants.</title>
        <authorList>
            <person name="Abrahamian P."/>
            <person name="Timilsina S."/>
            <person name="Minsavage G.V."/>
            <person name="Goss E.M."/>
            <person name="Jones J.B."/>
            <person name="Vallad G.E."/>
        </authorList>
    </citation>
    <scope>NUCLEOTIDE SEQUENCE [LARGE SCALE GENOMIC DNA]</scope>
    <source>
        <strain evidence="12 14">GEV2132</strain>
    </source>
</reference>
<dbReference type="GO" id="GO:0051302">
    <property type="term" value="P:regulation of cell division"/>
    <property type="evidence" value="ECO:0007669"/>
    <property type="project" value="TreeGrafter"/>
</dbReference>
<dbReference type="EC" id="2.7.7.108" evidence="5"/>
<dbReference type="PROSITE" id="PS51459">
    <property type="entry name" value="FIDO"/>
    <property type="match status" value="1"/>
</dbReference>
<dbReference type="EMBL" id="JAAGYU010000062">
    <property type="protein sequence ID" value="NEL77395.1"/>
    <property type="molecule type" value="Genomic_DNA"/>
</dbReference>
<dbReference type="InterPro" id="IPR003812">
    <property type="entry name" value="Fido"/>
</dbReference>